<proteinExistence type="predicted"/>
<dbReference type="PANTHER" id="PTHR41791">
    <property type="entry name" value="SSL7039 PROTEIN"/>
    <property type="match status" value="1"/>
</dbReference>
<dbReference type="Proteomes" id="UP000003113">
    <property type="component" value="Unassembled WGS sequence"/>
</dbReference>
<dbReference type="eggNOG" id="COG3657">
    <property type="taxonomic scope" value="Bacteria"/>
</dbReference>
<evidence type="ECO:0000313" key="2">
    <source>
        <dbReference type="Proteomes" id="UP000003113"/>
    </source>
</evidence>
<reference evidence="1 2" key="1">
    <citation type="journal article" date="2012" name="J. Bacteriol.">
        <title>Genome sequence of the highly efficient arsenite-oxidizing bacterium Achromobacter arsenitoxydans SY8.</title>
        <authorList>
            <person name="Li X."/>
            <person name="Hu Y."/>
            <person name="Gong J."/>
            <person name="Lin Y."/>
            <person name="Johnstone L."/>
            <person name="Rensing C."/>
            <person name="Wang G."/>
        </authorList>
    </citation>
    <scope>NUCLEOTIDE SEQUENCE [LARGE SCALE GENOMIC DNA]</scope>
    <source>
        <strain evidence="1 2">SY8</strain>
    </source>
</reference>
<dbReference type="STRING" id="477184.KYC_09240"/>
<gene>
    <name evidence="1" type="ORF">KYC_09240</name>
</gene>
<dbReference type="PIRSF" id="PIRSF028744">
    <property type="entry name" value="Addict_mod_HI1419"/>
    <property type="match status" value="1"/>
</dbReference>
<organism evidence="1 2">
    <name type="scientific">Achromobacter arsenitoxydans SY8</name>
    <dbReference type="NCBI Taxonomy" id="477184"/>
    <lineage>
        <taxon>Bacteria</taxon>
        <taxon>Pseudomonadati</taxon>
        <taxon>Pseudomonadota</taxon>
        <taxon>Betaproteobacteria</taxon>
        <taxon>Burkholderiales</taxon>
        <taxon>Alcaligenaceae</taxon>
        <taxon>Achromobacter</taxon>
    </lineage>
</organism>
<sequence>MDYSNSMISVRTTAAFDDWFSKLRDIRARARIQIRIDRLEMGNPGDCKAVGGGIIELRIDYGPGYRVYFTQRGAVLVMLLCGGDKSTQQADITRAKAIAAALDLE</sequence>
<dbReference type="OrthoDB" id="9800258at2"/>
<comment type="caution">
    <text evidence="1">The sequence shown here is derived from an EMBL/GenBank/DDBJ whole genome shotgun (WGS) entry which is preliminary data.</text>
</comment>
<dbReference type="InterPro" id="IPR014056">
    <property type="entry name" value="TypeIITA-like_toxin_pred"/>
</dbReference>
<dbReference type="RefSeq" id="WP_008161253.1">
    <property type="nucleotide sequence ID" value="NZ_AGUF01000039.1"/>
</dbReference>
<name>H0F506_9BURK</name>
<keyword evidence="2" id="KW-1185">Reference proteome</keyword>
<dbReference type="PANTHER" id="PTHR41791:SF1">
    <property type="entry name" value="SSL7039 PROTEIN"/>
    <property type="match status" value="1"/>
</dbReference>
<dbReference type="Pfam" id="PF05973">
    <property type="entry name" value="Gp49"/>
    <property type="match status" value="1"/>
</dbReference>
<dbReference type="NCBIfam" id="TIGR02683">
    <property type="entry name" value="upstrm_HI1419"/>
    <property type="match status" value="1"/>
</dbReference>
<dbReference type="AlphaFoldDB" id="H0F506"/>
<accession>H0F506</accession>
<dbReference type="InterPro" id="IPR009241">
    <property type="entry name" value="HigB-like"/>
</dbReference>
<dbReference type="PATRIC" id="fig|477184.5.peg.1832"/>
<protein>
    <recommendedName>
        <fullName evidence="3">Addiction module killer protein</fullName>
    </recommendedName>
</protein>
<dbReference type="EMBL" id="AGUF01000039">
    <property type="protein sequence ID" value="EHK66585.1"/>
    <property type="molecule type" value="Genomic_DNA"/>
</dbReference>
<evidence type="ECO:0008006" key="3">
    <source>
        <dbReference type="Google" id="ProtNLM"/>
    </source>
</evidence>
<evidence type="ECO:0000313" key="1">
    <source>
        <dbReference type="EMBL" id="EHK66585.1"/>
    </source>
</evidence>